<dbReference type="GO" id="GO:0005886">
    <property type="term" value="C:plasma membrane"/>
    <property type="evidence" value="ECO:0007669"/>
    <property type="project" value="TreeGrafter"/>
</dbReference>
<evidence type="ECO:0000313" key="8">
    <source>
        <dbReference type="EMBL" id="KFO29478.1"/>
    </source>
</evidence>
<feature type="transmembrane region" description="Helical" evidence="7">
    <location>
        <begin position="44"/>
        <end position="64"/>
    </location>
</feature>
<dbReference type="InterPro" id="IPR030417">
    <property type="entry name" value="MS4A"/>
</dbReference>
<sequence length="412" mass="45616">MQSVPQEKRRICVTTIHPNAHVLAGFPYAPHSSLLDFLWGEPELLGAVQILLALITVGLGAIFAVTSTGVSQDFPLLLLTGYPFWGPAVFIVAGFLTLTDKTLKSKLRQSVTPMNIVSSLAAPAGVILSVVSYTQQHKLCQRPSLEGMCVVGRTLLLGLLSILFIISIMEFSIAVTIMSFRSRCWAQADEIVFFLPSDVTKKSQQPVQEENAQLQFDLQNDSSHFDIPLHTKTVFFGSYAFFKLIHSRSPLASQDRSPPCKERPALSPNGQDDLPLHVKLSAGKIELKPLLYTSEVRSPENVHRHRVSTEEQLKDEDLEYAVVHTSKEQAQKFQEQDLPPQAFPSPPAEILPAVGVLPPKSLLMQAPPVQDMPSKSSSFHIIEPSNLTYKDSSSKDKQSQESRSKQSPHKPY</sequence>
<feature type="region of interest" description="Disordered" evidence="6">
    <location>
        <begin position="365"/>
        <end position="412"/>
    </location>
</feature>
<evidence type="ECO:0000256" key="1">
    <source>
        <dbReference type="ARBA" id="ARBA00004141"/>
    </source>
</evidence>
<dbReference type="InterPro" id="IPR007237">
    <property type="entry name" value="CD20-like"/>
</dbReference>
<evidence type="ECO:0000256" key="4">
    <source>
        <dbReference type="ARBA" id="ARBA00022989"/>
    </source>
</evidence>
<evidence type="ECO:0000256" key="2">
    <source>
        <dbReference type="ARBA" id="ARBA00009565"/>
    </source>
</evidence>
<dbReference type="EMBL" id="KN122588">
    <property type="protein sequence ID" value="KFO29478.1"/>
    <property type="molecule type" value="Genomic_DNA"/>
</dbReference>
<proteinExistence type="inferred from homology"/>
<dbReference type="PANTHER" id="PTHR23320:SF10">
    <property type="entry name" value="MEMBRANE-SPANNING 4-DOMAINS SUBFAMILY A MEMBER 14"/>
    <property type="match status" value="1"/>
</dbReference>
<comment type="similarity">
    <text evidence="2">Belongs to the MS4A family.</text>
</comment>
<organism evidence="8 9">
    <name type="scientific">Fukomys damarensis</name>
    <name type="common">Damaraland mole rat</name>
    <name type="synonym">Cryptomys damarensis</name>
    <dbReference type="NCBI Taxonomy" id="885580"/>
    <lineage>
        <taxon>Eukaryota</taxon>
        <taxon>Metazoa</taxon>
        <taxon>Chordata</taxon>
        <taxon>Craniata</taxon>
        <taxon>Vertebrata</taxon>
        <taxon>Euteleostomi</taxon>
        <taxon>Mammalia</taxon>
        <taxon>Eutheria</taxon>
        <taxon>Euarchontoglires</taxon>
        <taxon>Glires</taxon>
        <taxon>Rodentia</taxon>
        <taxon>Hystricomorpha</taxon>
        <taxon>Bathyergidae</taxon>
        <taxon>Fukomys</taxon>
    </lineage>
</organism>
<evidence type="ECO:0000313" key="9">
    <source>
        <dbReference type="Proteomes" id="UP000028990"/>
    </source>
</evidence>
<dbReference type="AlphaFoldDB" id="A0A091DG35"/>
<feature type="compositionally biased region" description="Basic and acidic residues" evidence="6">
    <location>
        <begin position="392"/>
        <end position="404"/>
    </location>
</feature>
<keyword evidence="3 7" id="KW-0812">Transmembrane</keyword>
<evidence type="ECO:0000256" key="5">
    <source>
        <dbReference type="ARBA" id="ARBA00023136"/>
    </source>
</evidence>
<dbReference type="eggNOG" id="ENOG502S7I2">
    <property type="taxonomic scope" value="Eukaryota"/>
</dbReference>
<comment type="subcellular location">
    <subcellularLocation>
        <location evidence="1">Membrane</location>
        <topology evidence="1">Multi-pass membrane protein</topology>
    </subcellularLocation>
</comment>
<feature type="transmembrane region" description="Helical" evidence="7">
    <location>
        <begin position="116"/>
        <end position="134"/>
    </location>
</feature>
<dbReference type="PANTHER" id="PTHR23320">
    <property type="entry name" value="MEMBRANE-SPANNING 4-DOMAINS SUBFAMILY A MS4A -RELATED"/>
    <property type="match status" value="1"/>
</dbReference>
<reference evidence="8 9" key="1">
    <citation type="submission" date="2013-11" db="EMBL/GenBank/DDBJ databases">
        <title>The Damaraland mole rat (Fukomys damarensis) genome and evolution of African mole rats.</title>
        <authorList>
            <person name="Gladyshev V.N."/>
            <person name="Fang X."/>
        </authorList>
    </citation>
    <scope>NUCLEOTIDE SEQUENCE [LARGE SCALE GENOMIC DNA]</scope>
    <source>
        <tissue evidence="8">Liver</tissue>
    </source>
</reference>
<evidence type="ECO:0000256" key="7">
    <source>
        <dbReference type="SAM" id="Phobius"/>
    </source>
</evidence>
<name>A0A091DG35_FUKDA</name>
<feature type="transmembrane region" description="Helical" evidence="7">
    <location>
        <begin position="155"/>
        <end position="180"/>
    </location>
</feature>
<gene>
    <name evidence="8" type="ORF">H920_09085</name>
</gene>
<evidence type="ECO:0000256" key="3">
    <source>
        <dbReference type="ARBA" id="ARBA00022692"/>
    </source>
</evidence>
<protein>
    <submittedName>
        <fullName evidence="8">Membrane-spanning 4-domains subfamily A member 14</fullName>
    </submittedName>
</protein>
<feature type="region of interest" description="Disordered" evidence="6">
    <location>
        <begin position="251"/>
        <end position="274"/>
    </location>
</feature>
<keyword evidence="5 7" id="KW-0472">Membrane</keyword>
<keyword evidence="4 7" id="KW-1133">Transmembrane helix</keyword>
<feature type="transmembrane region" description="Helical" evidence="7">
    <location>
        <begin position="76"/>
        <end position="96"/>
    </location>
</feature>
<dbReference type="Proteomes" id="UP000028990">
    <property type="component" value="Unassembled WGS sequence"/>
</dbReference>
<dbReference type="GO" id="GO:0007166">
    <property type="term" value="P:cell surface receptor signaling pathway"/>
    <property type="evidence" value="ECO:0007669"/>
    <property type="project" value="TreeGrafter"/>
</dbReference>
<accession>A0A091DG35</accession>
<feature type="compositionally biased region" description="Polar residues" evidence="6">
    <location>
        <begin position="373"/>
        <end position="389"/>
    </location>
</feature>
<keyword evidence="9" id="KW-1185">Reference proteome</keyword>
<dbReference type="Pfam" id="PF04103">
    <property type="entry name" value="CD20"/>
    <property type="match status" value="1"/>
</dbReference>
<evidence type="ECO:0000256" key="6">
    <source>
        <dbReference type="SAM" id="MobiDB-lite"/>
    </source>
</evidence>